<dbReference type="Proteomes" id="UP001288778">
    <property type="component" value="Unassembled WGS sequence"/>
</dbReference>
<dbReference type="AlphaFoldDB" id="A0AAW9I2S7"/>
<dbReference type="InterPro" id="IPR041492">
    <property type="entry name" value="HAD_2"/>
</dbReference>
<protein>
    <submittedName>
        <fullName evidence="1">HAD hydrolase-like protein</fullName>
    </submittedName>
</protein>
<dbReference type="EMBL" id="WNUI01000024">
    <property type="protein sequence ID" value="MDZ4909399.1"/>
    <property type="molecule type" value="Genomic_DNA"/>
</dbReference>
<sequence>MIRIKKYVFDLDNTLIYTDYLNNAAYNYSLKCNGLSPINNCKRITREIVFESYPQLNNIQKDKIVKLKQQYFINNLHLTKGNDLLIKMLHFENKDNSILWTSADKTRVAALLDYYDINKLFKNIFFSSKTKVEYDIKKICELHECEAEQLFFYEDDLNVIKELKKLKLNVISL</sequence>
<organism evidence="1 2">
    <name type="scientific">Clostridium perfringens</name>
    <dbReference type="NCBI Taxonomy" id="1502"/>
    <lineage>
        <taxon>Bacteria</taxon>
        <taxon>Bacillati</taxon>
        <taxon>Bacillota</taxon>
        <taxon>Clostridia</taxon>
        <taxon>Eubacteriales</taxon>
        <taxon>Clostridiaceae</taxon>
        <taxon>Clostridium</taxon>
    </lineage>
</organism>
<evidence type="ECO:0000313" key="2">
    <source>
        <dbReference type="Proteomes" id="UP001288778"/>
    </source>
</evidence>
<keyword evidence="1" id="KW-0378">Hydrolase</keyword>
<name>A0AAW9I2S7_CLOPF</name>
<dbReference type="GO" id="GO:0016787">
    <property type="term" value="F:hydrolase activity"/>
    <property type="evidence" value="ECO:0007669"/>
    <property type="project" value="UniProtKB-KW"/>
</dbReference>
<dbReference type="Pfam" id="PF13419">
    <property type="entry name" value="HAD_2"/>
    <property type="match status" value="1"/>
</dbReference>
<dbReference type="InterPro" id="IPR036412">
    <property type="entry name" value="HAD-like_sf"/>
</dbReference>
<gene>
    <name evidence="1" type="ORF">GNF68_09990</name>
</gene>
<dbReference type="Gene3D" id="1.10.150.730">
    <property type="match status" value="1"/>
</dbReference>
<dbReference type="RefSeq" id="WP_322395435.1">
    <property type="nucleotide sequence ID" value="NZ_JBKYMF010000001.1"/>
</dbReference>
<reference evidence="1" key="1">
    <citation type="submission" date="2019-11" db="EMBL/GenBank/DDBJ databases">
        <title>Characterization of Clostridium perfringens isolates from swine manure treated agricultural soils.</title>
        <authorList>
            <person name="Wushke S.T."/>
        </authorList>
    </citation>
    <scope>NUCLEOTIDE SEQUENCE</scope>
    <source>
        <strain evidence="1">X94</strain>
    </source>
</reference>
<dbReference type="SUPFAM" id="SSF56784">
    <property type="entry name" value="HAD-like"/>
    <property type="match status" value="1"/>
</dbReference>
<dbReference type="Gene3D" id="3.40.50.1000">
    <property type="entry name" value="HAD superfamily/HAD-like"/>
    <property type="match status" value="1"/>
</dbReference>
<accession>A0AAW9I2S7</accession>
<proteinExistence type="predicted"/>
<evidence type="ECO:0000313" key="1">
    <source>
        <dbReference type="EMBL" id="MDZ4909399.1"/>
    </source>
</evidence>
<dbReference type="InterPro" id="IPR023214">
    <property type="entry name" value="HAD_sf"/>
</dbReference>
<comment type="caution">
    <text evidence="1">The sequence shown here is derived from an EMBL/GenBank/DDBJ whole genome shotgun (WGS) entry which is preliminary data.</text>
</comment>